<dbReference type="EMBL" id="FNDJ01000004">
    <property type="protein sequence ID" value="SDI19072.1"/>
    <property type="molecule type" value="Genomic_DNA"/>
</dbReference>
<dbReference type="InterPro" id="IPR036736">
    <property type="entry name" value="ACP-like_sf"/>
</dbReference>
<organism evidence="2 3">
    <name type="scientific">Nonomuraea jiangxiensis</name>
    <dbReference type="NCBI Taxonomy" id="633440"/>
    <lineage>
        <taxon>Bacteria</taxon>
        <taxon>Bacillati</taxon>
        <taxon>Actinomycetota</taxon>
        <taxon>Actinomycetes</taxon>
        <taxon>Streptosporangiales</taxon>
        <taxon>Streptosporangiaceae</taxon>
        <taxon>Nonomuraea</taxon>
    </lineage>
</organism>
<evidence type="ECO:0000259" key="1">
    <source>
        <dbReference type="PROSITE" id="PS50075"/>
    </source>
</evidence>
<evidence type="ECO:0000313" key="2">
    <source>
        <dbReference type="EMBL" id="SDI19072.1"/>
    </source>
</evidence>
<protein>
    <submittedName>
        <fullName evidence="2">Phosphopantetheine attachment site</fullName>
    </submittedName>
</protein>
<name>A0A1G8IJQ7_9ACTN</name>
<evidence type="ECO:0000313" key="3">
    <source>
        <dbReference type="Proteomes" id="UP000199202"/>
    </source>
</evidence>
<dbReference type="RefSeq" id="WP_090930959.1">
    <property type="nucleotide sequence ID" value="NZ_FNDJ01000004.1"/>
</dbReference>
<dbReference type="AlphaFoldDB" id="A0A1G8IJQ7"/>
<dbReference type="Pfam" id="PF00550">
    <property type="entry name" value="PP-binding"/>
    <property type="match status" value="1"/>
</dbReference>
<dbReference type="Proteomes" id="UP000199202">
    <property type="component" value="Unassembled WGS sequence"/>
</dbReference>
<dbReference type="InterPro" id="IPR009081">
    <property type="entry name" value="PP-bd_ACP"/>
</dbReference>
<dbReference type="Gene3D" id="1.10.1200.10">
    <property type="entry name" value="ACP-like"/>
    <property type="match status" value="1"/>
</dbReference>
<sequence length="94" mass="10614">MTVNHPSEPSLSAVEQQVEEIWRYVLRMPQDQEDATFFELQGQSVSAIRIASRIEDELGIRIDAGSLFENPSMKEFIWSVTEQVKSSAQAGGER</sequence>
<gene>
    <name evidence="2" type="ORF">SAMN05421869_104511</name>
</gene>
<reference evidence="2 3" key="1">
    <citation type="submission" date="2016-10" db="EMBL/GenBank/DDBJ databases">
        <authorList>
            <person name="de Groot N.N."/>
        </authorList>
    </citation>
    <scope>NUCLEOTIDE SEQUENCE [LARGE SCALE GENOMIC DNA]</scope>
    <source>
        <strain evidence="2 3">CGMCC 4.6533</strain>
    </source>
</reference>
<keyword evidence="3" id="KW-1185">Reference proteome</keyword>
<dbReference type="STRING" id="633440.SAMN05421869_104511"/>
<dbReference type="PROSITE" id="PS50075">
    <property type="entry name" value="CARRIER"/>
    <property type="match status" value="1"/>
</dbReference>
<proteinExistence type="predicted"/>
<dbReference type="OrthoDB" id="3483265at2"/>
<dbReference type="SUPFAM" id="SSF47336">
    <property type="entry name" value="ACP-like"/>
    <property type="match status" value="1"/>
</dbReference>
<accession>A0A1G8IJQ7</accession>
<feature type="domain" description="Carrier" evidence="1">
    <location>
        <begin position="9"/>
        <end position="84"/>
    </location>
</feature>